<feature type="compositionally biased region" description="Polar residues" evidence="7">
    <location>
        <begin position="17"/>
        <end position="27"/>
    </location>
</feature>
<dbReference type="SMART" id="SM00380">
    <property type="entry name" value="AP2"/>
    <property type="match status" value="1"/>
</dbReference>
<comment type="subcellular location">
    <subcellularLocation>
        <location evidence="1">Nucleus</location>
    </subcellularLocation>
</comment>
<feature type="compositionally biased region" description="Polar residues" evidence="7">
    <location>
        <begin position="1"/>
        <end position="10"/>
    </location>
</feature>
<feature type="region of interest" description="Disordered" evidence="7">
    <location>
        <begin position="91"/>
        <end position="119"/>
    </location>
</feature>
<dbReference type="GO" id="GO:0003677">
    <property type="term" value="F:DNA binding"/>
    <property type="evidence" value="ECO:0007669"/>
    <property type="project" value="UniProtKB-KW"/>
</dbReference>
<dbReference type="GO" id="GO:0003700">
    <property type="term" value="F:DNA-binding transcription factor activity"/>
    <property type="evidence" value="ECO:0007669"/>
    <property type="project" value="InterPro"/>
</dbReference>
<gene>
    <name evidence="9" type="ORF">QN277_013580</name>
</gene>
<accession>A0AAE1N3M5</accession>
<evidence type="ECO:0000256" key="7">
    <source>
        <dbReference type="SAM" id="MobiDB-lite"/>
    </source>
</evidence>
<dbReference type="PANTHER" id="PTHR31677:SF118">
    <property type="entry name" value="OS04G0399800 PROTEIN"/>
    <property type="match status" value="1"/>
</dbReference>
<dbReference type="CDD" id="cd00018">
    <property type="entry name" value="AP2"/>
    <property type="match status" value="1"/>
</dbReference>
<keyword evidence="4" id="KW-0238">DNA-binding</keyword>
<dbReference type="PANTHER" id="PTHR31677">
    <property type="entry name" value="AP2 DOMAIN CLASS TRANSCRIPTION FACTOR"/>
    <property type="match status" value="1"/>
</dbReference>
<reference evidence="9" key="1">
    <citation type="submission" date="2023-10" db="EMBL/GenBank/DDBJ databases">
        <title>Chromosome-level genome of the transformable northern wattle, Acacia crassicarpa.</title>
        <authorList>
            <person name="Massaro I."/>
            <person name="Sinha N.R."/>
            <person name="Poethig S."/>
            <person name="Leichty A.R."/>
        </authorList>
    </citation>
    <scope>NUCLEOTIDE SEQUENCE</scope>
    <source>
        <strain evidence="9">Acra3RX</strain>
        <tissue evidence="9">Leaf</tissue>
    </source>
</reference>
<proteinExistence type="predicted"/>
<dbReference type="Gene3D" id="3.30.730.10">
    <property type="entry name" value="AP2/ERF domain"/>
    <property type="match status" value="1"/>
</dbReference>
<evidence type="ECO:0000256" key="1">
    <source>
        <dbReference type="ARBA" id="ARBA00004123"/>
    </source>
</evidence>
<organism evidence="9 10">
    <name type="scientific">Acacia crassicarpa</name>
    <name type="common">northern wattle</name>
    <dbReference type="NCBI Taxonomy" id="499986"/>
    <lineage>
        <taxon>Eukaryota</taxon>
        <taxon>Viridiplantae</taxon>
        <taxon>Streptophyta</taxon>
        <taxon>Embryophyta</taxon>
        <taxon>Tracheophyta</taxon>
        <taxon>Spermatophyta</taxon>
        <taxon>Magnoliopsida</taxon>
        <taxon>eudicotyledons</taxon>
        <taxon>Gunneridae</taxon>
        <taxon>Pentapetalae</taxon>
        <taxon>rosids</taxon>
        <taxon>fabids</taxon>
        <taxon>Fabales</taxon>
        <taxon>Fabaceae</taxon>
        <taxon>Caesalpinioideae</taxon>
        <taxon>mimosoid clade</taxon>
        <taxon>Acacieae</taxon>
        <taxon>Acacia</taxon>
    </lineage>
</organism>
<comment type="caution">
    <text evidence="9">The sequence shown here is derived from an EMBL/GenBank/DDBJ whole genome shotgun (WGS) entry which is preliminary data.</text>
</comment>
<evidence type="ECO:0000313" key="9">
    <source>
        <dbReference type="EMBL" id="KAK4282172.1"/>
    </source>
</evidence>
<dbReference type="EMBL" id="JAWXYG010000002">
    <property type="protein sequence ID" value="KAK4282172.1"/>
    <property type="molecule type" value="Genomic_DNA"/>
</dbReference>
<feature type="region of interest" description="Disordered" evidence="7">
    <location>
        <begin position="1"/>
        <end position="37"/>
    </location>
</feature>
<keyword evidence="3" id="KW-0805">Transcription regulation</keyword>
<dbReference type="InterPro" id="IPR016177">
    <property type="entry name" value="DNA-bd_dom_sf"/>
</dbReference>
<dbReference type="PROSITE" id="PS51032">
    <property type="entry name" value="AP2_ERF"/>
    <property type="match status" value="1"/>
</dbReference>
<keyword evidence="10" id="KW-1185">Reference proteome</keyword>
<evidence type="ECO:0000256" key="6">
    <source>
        <dbReference type="ARBA" id="ARBA00023242"/>
    </source>
</evidence>
<dbReference type="AlphaFoldDB" id="A0AAE1N3M5"/>
<evidence type="ECO:0000256" key="2">
    <source>
        <dbReference type="ARBA" id="ARBA00022745"/>
    </source>
</evidence>
<keyword evidence="5" id="KW-0804">Transcription</keyword>
<dbReference type="InterPro" id="IPR001471">
    <property type="entry name" value="AP2/ERF_dom"/>
</dbReference>
<evidence type="ECO:0000256" key="4">
    <source>
        <dbReference type="ARBA" id="ARBA00023125"/>
    </source>
</evidence>
<name>A0AAE1N3M5_9FABA</name>
<keyword evidence="2" id="KW-0936">Ethylene signaling pathway</keyword>
<dbReference type="GO" id="GO:0009873">
    <property type="term" value="P:ethylene-activated signaling pathway"/>
    <property type="evidence" value="ECO:0007669"/>
    <property type="project" value="UniProtKB-KW"/>
</dbReference>
<keyword evidence="6" id="KW-0539">Nucleus</keyword>
<dbReference type="GO" id="GO:0005634">
    <property type="term" value="C:nucleus"/>
    <property type="evidence" value="ECO:0007669"/>
    <property type="project" value="UniProtKB-SubCell"/>
</dbReference>
<dbReference type="SUPFAM" id="SSF54171">
    <property type="entry name" value="DNA-binding domain"/>
    <property type="match status" value="1"/>
</dbReference>
<sequence>MNTSNSSSPSKAKRKQTATTSAKTVPEQQHGAAWGGRYLGVRRRPWGRYAAEIRDPSTKERHWLGTFDTAEEAALAYDRAARSMRGPRARTNFVYSDTPPGSSVTPIISPDEESHQNHDFSSLLASNLLAQQPNPTDRPTESALSGGFLGLKDADAGGWAVSSGIYSQQYQSPTTMDVHNVPHFRQLYDDSNTELPPLPPDITSSLGYEMGHEFTNNGFGYSEQSTGTGFEALTSWPSCSYTGLDSVDYKHSPLLSTVPKVSEKMPEGFELGGSSYTFF</sequence>
<evidence type="ECO:0000256" key="3">
    <source>
        <dbReference type="ARBA" id="ARBA00023015"/>
    </source>
</evidence>
<evidence type="ECO:0000256" key="5">
    <source>
        <dbReference type="ARBA" id="ARBA00023163"/>
    </source>
</evidence>
<protein>
    <recommendedName>
        <fullName evidence="8">AP2/ERF domain-containing protein</fullName>
    </recommendedName>
</protein>
<dbReference type="InterPro" id="IPR036955">
    <property type="entry name" value="AP2/ERF_dom_sf"/>
</dbReference>
<evidence type="ECO:0000313" key="10">
    <source>
        <dbReference type="Proteomes" id="UP001293593"/>
    </source>
</evidence>
<dbReference type="Proteomes" id="UP001293593">
    <property type="component" value="Unassembled WGS sequence"/>
</dbReference>
<dbReference type="Pfam" id="PF00847">
    <property type="entry name" value="AP2"/>
    <property type="match status" value="1"/>
</dbReference>
<dbReference type="FunFam" id="3.30.730.10:FF:000001">
    <property type="entry name" value="Ethylene-responsive transcription factor 2"/>
    <property type="match status" value="1"/>
</dbReference>
<dbReference type="PRINTS" id="PR00367">
    <property type="entry name" value="ETHRSPELEMNT"/>
</dbReference>
<feature type="compositionally biased region" description="Polar residues" evidence="7">
    <location>
        <begin position="93"/>
        <end position="106"/>
    </location>
</feature>
<feature type="domain" description="AP2/ERF" evidence="8">
    <location>
        <begin position="37"/>
        <end position="94"/>
    </location>
</feature>
<evidence type="ECO:0000259" key="8">
    <source>
        <dbReference type="PROSITE" id="PS51032"/>
    </source>
</evidence>